<dbReference type="STRING" id="3818.A0A444YBQ2"/>
<gene>
    <name evidence="7" type="ORF">Ahy_B07g087149</name>
</gene>
<organism evidence="7 8">
    <name type="scientific">Arachis hypogaea</name>
    <name type="common">Peanut</name>
    <dbReference type="NCBI Taxonomy" id="3818"/>
    <lineage>
        <taxon>Eukaryota</taxon>
        <taxon>Viridiplantae</taxon>
        <taxon>Streptophyta</taxon>
        <taxon>Embryophyta</taxon>
        <taxon>Tracheophyta</taxon>
        <taxon>Spermatophyta</taxon>
        <taxon>Magnoliopsida</taxon>
        <taxon>eudicotyledons</taxon>
        <taxon>Gunneridae</taxon>
        <taxon>Pentapetalae</taxon>
        <taxon>rosids</taxon>
        <taxon>fabids</taxon>
        <taxon>Fabales</taxon>
        <taxon>Fabaceae</taxon>
        <taxon>Papilionoideae</taxon>
        <taxon>50 kb inversion clade</taxon>
        <taxon>dalbergioids sensu lato</taxon>
        <taxon>Dalbergieae</taxon>
        <taxon>Pterocarpus clade</taxon>
        <taxon>Arachis</taxon>
    </lineage>
</organism>
<dbReference type="InterPro" id="IPR004140">
    <property type="entry name" value="Exo70"/>
</dbReference>
<keyword evidence="5" id="KW-0472">Membrane</keyword>
<dbReference type="GO" id="GO:0015031">
    <property type="term" value="P:protein transport"/>
    <property type="evidence" value="ECO:0007669"/>
    <property type="project" value="UniProtKB-KW"/>
</dbReference>
<keyword evidence="2 3" id="KW-0813">Transport</keyword>
<feature type="region of interest" description="Disordered" evidence="4">
    <location>
        <begin position="191"/>
        <end position="231"/>
    </location>
</feature>
<feature type="transmembrane region" description="Helical" evidence="5">
    <location>
        <begin position="52"/>
        <end position="73"/>
    </location>
</feature>
<keyword evidence="5" id="KW-1133">Transmembrane helix</keyword>
<dbReference type="GO" id="GO:0000145">
    <property type="term" value="C:exocyst"/>
    <property type="evidence" value="ECO:0007669"/>
    <property type="project" value="InterPro"/>
</dbReference>
<dbReference type="PANTHER" id="PTHR12542">
    <property type="entry name" value="EXOCYST COMPLEX PROTEIN EXO70"/>
    <property type="match status" value="1"/>
</dbReference>
<feature type="transmembrane region" description="Helical" evidence="5">
    <location>
        <begin position="115"/>
        <end position="132"/>
    </location>
</feature>
<dbReference type="OrthoDB" id="1922221at2759"/>
<dbReference type="InterPro" id="IPR016159">
    <property type="entry name" value="Cullin_repeat-like_dom_sf"/>
</dbReference>
<evidence type="ECO:0000256" key="4">
    <source>
        <dbReference type="SAM" id="MobiDB-lite"/>
    </source>
</evidence>
<feature type="transmembrane region" description="Helical" evidence="5">
    <location>
        <begin position="138"/>
        <end position="154"/>
    </location>
</feature>
<evidence type="ECO:0000256" key="5">
    <source>
        <dbReference type="SAM" id="Phobius"/>
    </source>
</evidence>
<dbReference type="InterPro" id="IPR046364">
    <property type="entry name" value="Exo70_C"/>
</dbReference>
<feature type="transmembrane region" description="Helical" evidence="5">
    <location>
        <begin position="22"/>
        <end position="43"/>
    </location>
</feature>
<feature type="domain" description="Exocyst complex subunit Exo70 C-terminal" evidence="6">
    <location>
        <begin position="359"/>
        <end position="703"/>
    </location>
</feature>
<dbReference type="GO" id="GO:0005546">
    <property type="term" value="F:phosphatidylinositol-4,5-bisphosphate binding"/>
    <property type="evidence" value="ECO:0007669"/>
    <property type="project" value="InterPro"/>
</dbReference>
<evidence type="ECO:0000313" key="7">
    <source>
        <dbReference type="EMBL" id="RYQ99247.1"/>
    </source>
</evidence>
<dbReference type="Proteomes" id="UP000289738">
    <property type="component" value="Chromosome B07"/>
</dbReference>
<dbReference type="Pfam" id="PF03081">
    <property type="entry name" value="Exo70_C"/>
    <property type="match status" value="1"/>
</dbReference>
<sequence length="715" mass="82786">MPTASSLPDQLKDWMLHRSHEWWLVSSVLSASVGLICFAVSFFNHHLKEWNLLLKFSIISVACIALICIAVLIAKKMLEGSNPWVKAHLVFFAIIVTYILTFFLDKEKEEEPDVYGLVSYAAFAVLFLSLAIQTRLGFLGEIVYFFLGVLLIRLMEIKWWLVFPGACFSYPLIILSSFLDELSGERGRLPIRTPLPASPDAETSHVDDTGALMSPQQSNNTDTDTVPLLAPQPPVRRDDLLDVFRHALRPLNGMDREVARELQRPLKDYITDRSEEVPEVLVNDPNFLVDRISPQVLDELNRLMKNSPQFEEHIKNLVVDEYSRSRKRFLEICQVELQLNVQQTWNDIHDGSERHRIQRWIKLSTIALRMLFPYERRLCQRIFGSHSEISDKCFMQVCSELAQDLLNFTDHIANRRNFEQMSYSHSIFQVFRTLNLSIPAFESLFSNSHFGSSLWIEAARVKERLCRVIKDYFFTELEELAHADGSGYYIRDKIHSTTIRVMFRLSDAFRERDTLELILHDYPMVDVMEGVSSLSTHIAWMIELLETNLEAFTKKFKNASVGSIYLIDNVNYIVKKVCGTQLNTILGGTWLEEQSAKIDQYIKDYQRISWDNVLGFLKLDSDNVTAESMKEKLRSFNEQFPKTLVEQRHSSLDDQKLREDIIESVRLVLVPAYGNFINKFRDILLDHADEYIEYSTSEVESRLRGTLDGSFFAFF</sequence>
<keyword evidence="3" id="KW-0268">Exocytosis</keyword>
<evidence type="ECO:0000256" key="3">
    <source>
        <dbReference type="RuleBase" id="RU365026"/>
    </source>
</evidence>
<dbReference type="GO" id="GO:0006887">
    <property type="term" value="P:exocytosis"/>
    <property type="evidence" value="ECO:0007669"/>
    <property type="project" value="UniProtKB-KW"/>
</dbReference>
<evidence type="ECO:0000256" key="1">
    <source>
        <dbReference type="ARBA" id="ARBA00006756"/>
    </source>
</evidence>
<dbReference type="PANTHER" id="PTHR12542:SF96">
    <property type="entry name" value="EXOCYST COMPLEX COMPONENT EXO70B1"/>
    <property type="match status" value="1"/>
</dbReference>
<proteinExistence type="inferred from homology"/>
<reference evidence="7 8" key="1">
    <citation type="submission" date="2019-01" db="EMBL/GenBank/DDBJ databases">
        <title>Sequencing of cultivated peanut Arachis hypogaea provides insights into genome evolution and oil improvement.</title>
        <authorList>
            <person name="Chen X."/>
        </authorList>
    </citation>
    <scope>NUCLEOTIDE SEQUENCE [LARGE SCALE GENOMIC DNA]</scope>
    <source>
        <strain evidence="8">cv. Fuhuasheng</strain>
        <tissue evidence="7">Leaves</tissue>
    </source>
</reference>
<feature type="compositionally biased region" description="Polar residues" evidence="4">
    <location>
        <begin position="214"/>
        <end position="224"/>
    </location>
</feature>
<comment type="similarity">
    <text evidence="1 3">Belongs to the EXO70 family.</text>
</comment>
<dbReference type="SUPFAM" id="SSF74788">
    <property type="entry name" value="Cullin repeat-like"/>
    <property type="match status" value="1"/>
</dbReference>
<keyword evidence="5" id="KW-0812">Transmembrane</keyword>
<evidence type="ECO:0000259" key="6">
    <source>
        <dbReference type="Pfam" id="PF03081"/>
    </source>
</evidence>
<dbReference type="AlphaFoldDB" id="A0A444YBQ2"/>
<dbReference type="Gene3D" id="1.20.1280.170">
    <property type="entry name" value="Exocyst complex component Exo70"/>
    <property type="match status" value="1"/>
</dbReference>
<evidence type="ECO:0000313" key="8">
    <source>
        <dbReference type="Proteomes" id="UP000289738"/>
    </source>
</evidence>
<accession>A0A444YBQ2</accession>
<evidence type="ECO:0000256" key="2">
    <source>
        <dbReference type="ARBA" id="ARBA00022448"/>
    </source>
</evidence>
<feature type="transmembrane region" description="Helical" evidence="5">
    <location>
        <begin position="85"/>
        <end position="103"/>
    </location>
</feature>
<dbReference type="SMR" id="A0A444YBQ2"/>
<comment type="function">
    <text evidence="3">Component of the exocyst complex.</text>
</comment>
<name>A0A444YBQ2_ARAHY</name>
<keyword evidence="3" id="KW-0653">Protein transport</keyword>
<feature type="transmembrane region" description="Helical" evidence="5">
    <location>
        <begin position="161"/>
        <end position="179"/>
    </location>
</feature>
<comment type="caution">
    <text evidence="7">The sequence shown here is derived from an EMBL/GenBank/DDBJ whole genome shotgun (WGS) entry which is preliminary data.</text>
</comment>
<dbReference type="EMBL" id="SDMP01000017">
    <property type="protein sequence ID" value="RYQ99247.1"/>
    <property type="molecule type" value="Genomic_DNA"/>
</dbReference>
<dbReference type="Gramene" id="arahy.Tifrunner.gnm2.ann2.Ah17g171900.1">
    <property type="protein sequence ID" value="arahy.Tifrunner.gnm2.ann2.Ah17g171900.1-CDS-1"/>
    <property type="gene ID" value="arahy.Tifrunner.gnm2.ann2.Ah17g171900"/>
</dbReference>
<keyword evidence="8" id="KW-1185">Reference proteome</keyword>
<protein>
    <recommendedName>
        <fullName evidence="3">Exocyst subunit Exo70 family protein</fullName>
    </recommendedName>
</protein>